<dbReference type="AlphaFoldDB" id="A0A6A6FCT5"/>
<feature type="signal peptide" evidence="2">
    <location>
        <begin position="1"/>
        <end position="21"/>
    </location>
</feature>
<feature type="chain" id="PRO_5025456725" evidence="2">
    <location>
        <begin position="22"/>
        <end position="209"/>
    </location>
</feature>
<feature type="region of interest" description="Disordered" evidence="1">
    <location>
        <begin position="36"/>
        <end position="61"/>
    </location>
</feature>
<dbReference type="Proteomes" id="UP000799539">
    <property type="component" value="Unassembled WGS sequence"/>
</dbReference>
<evidence type="ECO:0000313" key="4">
    <source>
        <dbReference type="Proteomes" id="UP000799539"/>
    </source>
</evidence>
<feature type="compositionally biased region" description="Polar residues" evidence="1">
    <location>
        <begin position="44"/>
        <end position="60"/>
    </location>
</feature>
<dbReference type="EMBL" id="ML992677">
    <property type="protein sequence ID" value="KAF2211289.1"/>
    <property type="molecule type" value="Genomic_DNA"/>
</dbReference>
<keyword evidence="2" id="KW-0732">Signal</keyword>
<sequence length="209" mass="21894">MVHINTLSVASLALFATSAAALPFPNFHLPSWMKSARSTDDDLSTPQFPQLAPRQNQGVFPSQVPVPTGTPTFPTGTALPIGTAFPTSFPAPTGAPSIVKRNANPQPKKRQDPWKPGVFVKRRDEQVVKRQVFALPTGTASSGFLAPTGGASPFNDAPHEPQAKQFGGARHGNFTPHWGAATTVYPPPPATAAPTPTGTAAPIPTGFSN</sequence>
<dbReference type="OrthoDB" id="3638079at2759"/>
<feature type="region of interest" description="Disordered" evidence="1">
    <location>
        <begin position="160"/>
        <end position="209"/>
    </location>
</feature>
<proteinExistence type="predicted"/>
<protein>
    <submittedName>
        <fullName evidence="3">Uncharacterized protein</fullName>
    </submittedName>
</protein>
<feature type="compositionally biased region" description="Low complexity" evidence="1">
    <location>
        <begin position="192"/>
        <end position="209"/>
    </location>
</feature>
<keyword evidence="4" id="KW-1185">Reference proteome</keyword>
<gene>
    <name evidence="3" type="ORF">CERZMDRAFT_98599</name>
</gene>
<name>A0A6A6FCT5_9PEZI</name>
<reference evidence="3" key="1">
    <citation type="journal article" date="2020" name="Stud. Mycol.">
        <title>101 Dothideomycetes genomes: a test case for predicting lifestyles and emergence of pathogens.</title>
        <authorList>
            <person name="Haridas S."/>
            <person name="Albert R."/>
            <person name="Binder M."/>
            <person name="Bloem J."/>
            <person name="Labutti K."/>
            <person name="Salamov A."/>
            <person name="Andreopoulos B."/>
            <person name="Baker S."/>
            <person name="Barry K."/>
            <person name="Bills G."/>
            <person name="Bluhm B."/>
            <person name="Cannon C."/>
            <person name="Castanera R."/>
            <person name="Culley D."/>
            <person name="Daum C."/>
            <person name="Ezra D."/>
            <person name="Gonzalez J."/>
            <person name="Henrissat B."/>
            <person name="Kuo A."/>
            <person name="Liang C."/>
            <person name="Lipzen A."/>
            <person name="Lutzoni F."/>
            <person name="Magnuson J."/>
            <person name="Mondo S."/>
            <person name="Nolan M."/>
            <person name="Ohm R."/>
            <person name="Pangilinan J."/>
            <person name="Park H.-J."/>
            <person name="Ramirez L."/>
            <person name="Alfaro M."/>
            <person name="Sun H."/>
            <person name="Tritt A."/>
            <person name="Yoshinaga Y."/>
            <person name="Zwiers L.-H."/>
            <person name="Turgeon B."/>
            <person name="Goodwin S."/>
            <person name="Spatafora J."/>
            <person name="Crous P."/>
            <person name="Grigoriev I."/>
        </authorList>
    </citation>
    <scope>NUCLEOTIDE SEQUENCE</scope>
    <source>
        <strain evidence="3">SCOH1-5</strain>
    </source>
</reference>
<accession>A0A6A6FCT5</accession>
<feature type="region of interest" description="Disordered" evidence="1">
    <location>
        <begin position="90"/>
        <end position="119"/>
    </location>
</feature>
<evidence type="ECO:0000256" key="1">
    <source>
        <dbReference type="SAM" id="MobiDB-lite"/>
    </source>
</evidence>
<evidence type="ECO:0000313" key="3">
    <source>
        <dbReference type="EMBL" id="KAF2211289.1"/>
    </source>
</evidence>
<organism evidence="3 4">
    <name type="scientific">Cercospora zeae-maydis SCOH1-5</name>
    <dbReference type="NCBI Taxonomy" id="717836"/>
    <lineage>
        <taxon>Eukaryota</taxon>
        <taxon>Fungi</taxon>
        <taxon>Dikarya</taxon>
        <taxon>Ascomycota</taxon>
        <taxon>Pezizomycotina</taxon>
        <taxon>Dothideomycetes</taxon>
        <taxon>Dothideomycetidae</taxon>
        <taxon>Mycosphaerellales</taxon>
        <taxon>Mycosphaerellaceae</taxon>
        <taxon>Cercospora</taxon>
    </lineage>
</organism>
<evidence type="ECO:0000256" key="2">
    <source>
        <dbReference type="SAM" id="SignalP"/>
    </source>
</evidence>